<evidence type="ECO:0000313" key="1">
    <source>
        <dbReference type="EMBL" id="GAW08271.1"/>
    </source>
</evidence>
<gene>
    <name evidence="1" type="ORF">LENED_010325</name>
</gene>
<reference evidence="1 2" key="1">
    <citation type="submission" date="2016-08" db="EMBL/GenBank/DDBJ databases">
        <authorList>
            <consortium name="Lentinula edodes genome sequencing consortium"/>
            <person name="Sakamoto Y."/>
            <person name="Nakade K."/>
            <person name="Sato S."/>
            <person name="Yoshida Y."/>
            <person name="Miyazaki K."/>
            <person name="Natsume S."/>
            <person name="Konno N."/>
        </authorList>
    </citation>
    <scope>NUCLEOTIDE SEQUENCE [LARGE SCALE GENOMIC DNA]</scope>
    <source>
        <strain evidence="1 2">NBRC 111202</strain>
    </source>
</reference>
<keyword evidence="2" id="KW-1185">Reference proteome</keyword>
<organism evidence="1 2">
    <name type="scientific">Lentinula edodes</name>
    <name type="common">Shiitake mushroom</name>
    <name type="synonym">Lentinus edodes</name>
    <dbReference type="NCBI Taxonomy" id="5353"/>
    <lineage>
        <taxon>Eukaryota</taxon>
        <taxon>Fungi</taxon>
        <taxon>Dikarya</taxon>
        <taxon>Basidiomycota</taxon>
        <taxon>Agaricomycotina</taxon>
        <taxon>Agaricomycetes</taxon>
        <taxon>Agaricomycetidae</taxon>
        <taxon>Agaricales</taxon>
        <taxon>Marasmiineae</taxon>
        <taxon>Omphalotaceae</taxon>
        <taxon>Lentinula</taxon>
    </lineage>
</organism>
<name>A0A1Q3EM69_LENED</name>
<sequence length="114" mass="12755">MYVHCASPELVPQRPPHSSPRNAVYIKHSKLFKPEKSGCIKNATYLFTSETSVEDTADFHLRDSVSESSSIALVCINAPTSIVEVVVFVEQSAEVFKASVIKQFDQELTYVFTR</sequence>
<comment type="caution">
    <text evidence="1">The sequence shown here is derived from an EMBL/GenBank/DDBJ whole genome shotgun (WGS) entry which is preliminary data.</text>
</comment>
<dbReference type="Proteomes" id="UP000188533">
    <property type="component" value="Unassembled WGS sequence"/>
</dbReference>
<protein>
    <submittedName>
        <fullName evidence="1">Uncharacterized protein</fullName>
    </submittedName>
</protein>
<accession>A0A1Q3EM69</accession>
<dbReference type="AlphaFoldDB" id="A0A1Q3EM69"/>
<dbReference type="EMBL" id="BDGU01000612">
    <property type="protein sequence ID" value="GAW08271.1"/>
    <property type="molecule type" value="Genomic_DNA"/>
</dbReference>
<proteinExistence type="predicted"/>
<evidence type="ECO:0000313" key="2">
    <source>
        <dbReference type="Proteomes" id="UP000188533"/>
    </source>
</evidence>
<reference evidence="1 2" key="2">
    <citation type="submission" date="2017-02" db="EMBL/GenBank/DDBJ databases">
        <title>A genome survey and senescence transcriptome analysis in Lentinula edodes.</title>
        <authorList>
            <person name="Sakamoto Y."/>
            <person name="Nakade K."/>
            <person name="Sato S."/>
            <person name="Yoshida Y."/>
            <person name="Miyazaki K."/>
            <person name="Natsume S."/>
            <person name="Konno N."/>
        </authorList>
    </citation>
    <scope>NUCLEOTIDE SEQUENCE [LARGE SCALE GENOMIC DNA]</scope>
    <source>
        <strain evidence="1 2">NBRC 111202</strain>
    </source>
</reference>